<sequence length="134" mass="14474">MPCGGNELCCHNGCVSTCVAGIRAEEALKDLTQSTMAIEENPSGATREVSLFLSHDDQLLSVALKSVDHLLADYIPMRSLPYFLLKIIDIAASPDALVYPAAMSHGSCGTELMWDKRDSRNVNADSIYVIPSIS</sequence>
<comment type="caution">
    <text evidence="1">The sequence shown here is derived from an EMBL/GenBank/DDBJ whole genome shotgun (WGS) entry which is preliminary data.</text>
</comment>
<proteinExistence type="predicted"/>
<evidence type="ECO:0000313" key="2">
    <source>
        <dbReference type="Proteomes" id="UP000553632"/>
    </source>
</evidence>
<keyword evidence="2" id="KW-1185">Reference proteome</keyword>
<protein>
    <submittedName>
        <fullName evidence="1">Uncharacterized protein</fullName>
    </submittedName>
</protein>
<dbReference type="AlphaFoldDB" id="A0A7J6QSA6"/>
<organism evidence="1 2">
    <name type="scientific">Perkinsus olseni</name>
    <name type="common">Perkinsus atlanticus</name>
    <dbReference type="NCBI Taxonomy" id="32597"/>
    <lineage>
        <taxon>Eukaryota</taxon>
        <taxon>Sar</taxon>
        <taxon>Alveolata</taxon>
        <taxon>Perkinsozoa</taxon>
        <taxon>Perkinsea</taxon>
        <taxon>Perkinsida</taxon>
        <taxon>Perkinsidae</taxon>
        <taxon>Perkinsus</taxon>
    </lineage>
</organism>
<accession>A0A7J6QSA6</accession>
<reference evidence="1 2" key="1">
    <citation type="submission" date="2020-04" db="EMBL/GenBank/DDBJ databases">
        <title>Perkinsus olseni comparative genomics.</title>
        <authorList>
            <person name="Bogema D.R."/>
        </authorList>
    </citation>
    <scope>NUCLEOTIDE SEQUENCE [LARGE SCALE GENOMIC DNA]</scope>
    <source>
        <strain evidence="1 2">ATCC PRA-207</strain>
    </source>
</reference>
<name>A0A7J6QSA6_PEROL</name>
<dbReference type="EMBL" id="JABANO010030951">
    <property type="protein sequence ID" value="KAF4711021.1"/>
    <property type="molecule type" value="Genomic_DNA"/>
</dbReference>
<gene>
    <name evidence="1" type="ORF">FOZ63_009764</name>
</gene>
<dbReference type="Proteomes" id="UP000553632">
    <property type="component" value="Unassembled WGS sequence"/>
</dbReference>
<evidence type="ECO:0000313" key="1">
    <source>
        <dbReference type="EMBL" id="KAF4711021.1"/>
    </source>
</evidence>